<dbReference type="Proteomes" id="UP000261948">
    <property type="component" value="Unassembled WGS sequence"/>
</dbReference>
<gene>
    <name evidence="1" type="ORF">DZC30_05075</name>
</gene>
<name>A0A373FPR9_COMTE</name>
<keyword evidence="2" id="KW-1185">Reference proteome</keyword>
<sequence length="94" mass="9866">MPINDDSGFGDDTLDVVGKALGFALAVYSQIPEGESPGFRINSTRKTLDAMVEEGAFSPEVAAVIEGFCAGITTFRQQMLIQQSGGKASSGHIL</sequence>
<organism evidence="1 2">
    <name type="scientific">Comamonas testosteroni</name>
    <name type="common">Pseudomonas testosteroni</name>
    <dbReference type="NCBI Taxonomy" id="285"/>
    <lineage>
        <taxon>Bacteria</taxon>
        <taxon>Pseudomonadati</taxon>
        <taxon>Pseudomonadota</taxon>
        <taxon>Betaproteobacteria</taxon>
        <taxon>Burkholderiales</taxon>
        <taxon>Comamonadaceae</taxon>
        <taxon>Comamonas</taxon>
    </lineage>
</organism>
<comment type="caution">
    <text evidence="1">The sequence shown here is derived from an EMBL/GenBank/DDBJ whole genome shotgun (WGS) entry which is preliminary data.</text>
</comment>
<evidence type="ECO:0000313" key="2">
    <source>
        <dbReference type="Proteomes" id="UP000261948"/>
    </source>
</evidence>
<reference evidence="1 2" key="1">
    <citation type="submission" date="2018-08" db="EMBL/GenBank/DDBJ databases">
        <title>Comamonas testosteroni strain SWCO2.</title>
        <authorList>
            <person name="Jiang N."/>
            <person name="Zhang X.Z."/>
        </authorList>
    </citation>
    <scope>NUCLEOTIDE SEQUENCE [LARGE SCALE GENOMIC DNA]</scope>
    <source>
        <strain evidence="1 2">SWCO2</strain>
    </source>
</reference>
<dbReference type="AlphaFoldDB" id="A0A373FPR9"/>
<evidence type="ECO:0000313" key="1">
    <source>
        <dbReference type="EMBL" id="RGE46143.1"/>
    </source>
</evidence>
<protein>
    <submittedName>
        <fullName evidence="1">Uncharacterized protein</fullName>
    </submittedName>
</protein>
<accession>A0A373FPR9</accession>
<dbReference type="EMBL" id="QURR01000004">
    <property type="protein sequence ID" value="RGE46143.1"/>
    <property type="molecule type" value="Genomic_DNA"/>
</dbReference>
<proteinExistence type="predicted"/>